<comment type="caution">
    <text evidence="1">The sequence shown here is derived from an EMBL/GenBank/DDBJ whole genome shotgun (WGS) entry which is preliminary data.</text>
</comment>
<name>A0A2S9YNQ8_9BACT</name>
<gene>
    <name evidence="1" type="ORF">ENSA7_35880</name>
</gene>
<dbReference type="AlphaFoldDB" id="A0A2S9YNQ8"/>
<organism evidence="1 2">
    <name type="scientific">Enhygromyxa salina</name>
    <dbReference type="NCBI Taxonomy" id="215803"/>
    <lineage>
        <taxon>Bacteria</taxon>
        <taxon>Pseudomonadati</taxon>
        <taxon>Myxococcota</taxon>
        <taxon>Polyangia</taxon>
        <taxon>Nannocystales</taxon>
        <taxon>Nannocystaceae</taxon>
        <taxon>Enhygromyxa</taxon>
    </lineage>
</organism>
<dbReference type="EMBL" id="PVNL01000069">
    <property type="protein sequence ID" value="PRQ06712.1"/>
    <property type="molecule type" value="Genomic_DNA"/>
</dbReference>
<protein>
    <submittedName>
        <fullName evidence="1">Uncharacterized protein</fullName>
    </submittedName>
</protein>
<reference evidence="1 2" key="1">
    <citation type="submission" date="2018-03" db="EMBL/GenBank/DDBJ databases">
        <title>Draft Genome Sequences of the Obligatory Marine Myxobacteria Enhygromyxa salina SWB007.</title>
        <authorList>
            <person name="Poehlein A."/>
            <person name="Moghaddam J.A."/>
            <person name="Harms H."/>
            <person name="Alanjari M."/>
            <person name="Koenig G.M."/>
            <person name="Daniel R."/>
            <person name="Schaeberle T.F."/>
        </authorList>
    </citation>
    <scope>NUCLEOTIDE SEQUENCE [LARGE SCALE GENOMIC DNA]</scope>
    <source>
        <strain evidence="1 2">SWB007</strain>
    </source>
</reference>
<evidence type="ECO:0000313" key="1">
    <source>
        <dbReference type="EMBL" id="PRQ06712.1"/>
    </source>
</evidence>
<accession>A0A2S9YNQ8</accession>
<proteinExistence type="predicted"/>
<dbReference type="Proteomes" id="UP000238823">
    <property type="component" value="Unassembled WGS sequence"/>
</dbReference>
<sequence>MRSHVVAWAWSSGRSRSRASATSLSWTGRFKSGAYPRNKPNSPLETTFVETDWDGVHCFDFMKDRVDDEFAGRRYRLWDFPRSLRVFYDFNICQHGGVRDDRGGGCIADPPISIGVDHMARAGRTRG</sequence>
<evidence type="ECO:0000313" key="2">
    <source>
        <dbReference type="Proteomes" id="UP000238823"/>
    </source>
</evidence>